<evidence type="ECO:0000259" key="2">
    <source>
        <dbReference type="Pfam" id="PF10373"/>
    </source>
</evidence>
<feature type="region of interest" description="Disordered" evidence="1">
    <location>
        <begin position="544"/>
        <end position="566"/>
    </location>
</feature>
<gene>
    <name evidence="3" type="ORF">CC86DRAFT_359421</name>
</gene>
<accession>A0A6A6ZMT0</accession>
<evidence type="ECO:0000256" key="1">
    <source>
        <dbReference type="SAM" id="MobiDB-lite"/>
    </source>
</evidence>
<dbReference type="PANTHER" id="PTHR15696:SF0">
    <property type="entry name" value="TELOMERASE-BINDING PROTEIN EST1A"/>
    <property type="match status" value="1"/>
</dbReference>
<dbReference type="InterPro" id="IPR011990">
    <property type="entry name" value="TPR-like_helical_dom_sf"/>
</dbReference>
<dbReference type="GO" id="GO:0070034">
    <property type="term" value="F:telomerase RNA binding"/>
    <property type="evidence" value="ECO:0007669"/>
    <property type="project" value="TreeGrafter"/>
</dbReference>
<name>A0A6A6ZMT0_9PLEO</name>
<proteinExistence type="predicted"/>
<feature type="compositionally biased region" description="Pro residues" evidence="1">
    <location>
        <begin position="170"/>
        <end position="179"/>
    </location>
</feature>
<evidence type="ECO:0000313" key="3">
    <source>
        <dbReference type="EMBL" id="KAF2821535.1"/>
    </source>
</evidence>
<dbReference type="InterPro" id="IPR045153">
    <property type="entry name" value="Est1/Ebs1-like"/>
</dbReference>
<evidence type="ECO:0000313" key="4">
    <source>
        <dbReference type="Proteomes" id="UP000799424"/>
    </source>
</evidence>
<protein>
    <recommendedName>
        <fullName evidence="2">DNA/RNA-binding domain-containing protein</fullName>
    </recommendedName>
</protein>
<keyword evidence="4" id="KW-1185">Reference proteome</keyword>
<dbReference type="InterPro" id="IPR018834">
    <property type="entry name" value="DNA/RNA-bd_Est1-type"/>
</dbReference>
<reference evidence="3" key="1">
    <citation type="journal article" date="2020" name="Stud. Mycol.">
        <title>101 Dothideomycetes genomes: a test case for predicting lifestyles and emergence of pathogens.</title>
        <authorList>
            <person name="Haridas S."/>
            <person name="Albert R."/>
            <person name="Binder M."/>
            <person name="Bloem J."/>
            <person name="Labutti K."/>
            <person name="Salamov A."/>
            <person name="Andreopoulos B."/>
            <person name="Baker S."/>
            <person name="Barry K."/>
            <person name="Bills G."/>
            <person name="Bluhm B."/>
            <person name="Cannon C."/>
            <person name="Castanera R."/>
            <person name="Culley D."/>
            <person name="Daum C."/>
            <person name="Ezra D."/>
            <person name="Gonzalez J."/>
            <person name="Henrissat B."/>
            <person name="Kuo A."/>
            <person name="Liang C."/>
            <person name="Lipzen A."/>
            <person name="Lutzoni F."/>
            <person name="Magnuson J."/>
            <person name="Mondo S."/>
            <person name="Nolan M."/>
            <person name="Ohm R."/>
            <person name="Pangilinan J."/>
            <person name="Park H.-J."/>
            <person name="Ramirez L."/>
            <person name="Alfaro M."/>
            <person name="Sun H."/>
            <person name="Tritt A."/>
            <person name="Yoshinaga Y."/>
            <person name="Zwiers L.-H."/>
            <person name="Turgeon B."/>
            <person name="Goodwin S."/>
            <person name="Spatafora J."/>
            <person name="Crous P."/>
            <person name="Grigoriev I."/>
        </authorList>
    </citation>
    <scope>NUCLEOTIDE SEQUENCE</scope>
    <source>
        <strain evidence="3">CBS 113818</strain>
    </source>
</reference>
<dbReference type="GO" id="GO:0005697">
    <property type="term" value="C:telomerase holoenzyme complex"/>
    <property type="evidence" value="ECO:0007669"/>
    <property type="project" value="TreeGrafter"/>
</dbReference>
<feature type="domain" description="DNA/RNA-binding" evidence="2">
    <location>
        <begin position="388"/>
        <end position="448"/>
    </location>
</feature>
<dbReference type="Gene3D" id="1.25.40.10">
    <property type="entry name" value="Tetratricopeptide repeat domain"/>
    <property type="match status" value="1"/>
</dbReference>
<dbReference type="EMBL" id="MU006237">
    <property type="protein sequence ID" value="KAF2821535.1"/>
    <property type="molecule type" value="Genomic_DNA"/>
</dbReference>
<dbReference type="FunFam" id="1.25.40.10:FF:000202">
    <property type="entry name" value="Unplaced genomic scaffold supercont1.7, whole genome shotgun sequence"/>
    <property type="match status" value="1"/>
</dbReference>
<dbReference type="Pfam" id="PF10373">
    <property type="entry name" value="EST1_DNA_bind"/>
    <property type="match status" value="1"/>
</dbReference>
<dbReference type="GO" id="GO:0000184">
    <property type="term" value="P:nuclear-transcribed mRNA catabolic process, nonsense-mediated decay"/>
    <property type="evidence" value="ECO:0007669"/>
    <property type="project" value="TreeGrafter"/>
</dbReference>
<feature type="region of interest" description="Disordered" evidence="1">
    <location>
        <begin position="159"/>
        <end position="197"/>
    </location>
</feature>
<feature type="region of interest" description="Disordered" evidence="1">
    <location>
        <begin position="79"/>
        <end position="142"/>
    </location>
</feature>
<dbReference type="GO" id="GO:0042162">
    <property type="term" value="F:telomeric DNA binding"/>
    <property type="evidence" value="ECO:0007669"/>
    <property type="project" value="TreeGrafter"/>
</dbReference>
<feature type="compositionally biased region" description="Polar residues" evidence="1">
    <location>
        <begin position="544"/>
        <end position="561"/>
    </location>
</feature>
<dbReference type="PANTHER" id="PTHR15696">
    <property type="entry name" value="SMG-7 SUPPRESSOR WITH MORPHOLOGICAL EFFECT ON GENITALIA PROTEIN 7"/>
    <property type="match status" value="1"/>
</dbReference>
<dbReference type="SUPFAM" id="SSF48452">
    <property type="entry name" value="TPR-like"/>
    <property type="match status" value="1"/>
</dbReference>
<dbReference type="OrthoDB" id="2017974at2759"/>
<dbReference type="AlphaFoldDB" id="A0A6A6ZMT0"/>
<organism evidence="3 4">
    <name type="scientific">Ophiobolus disseminans</name>
    <dbReference type="NCBI Taxonomy" id="1469910"/>
    <lineage>
        <taxon>Eukaryota</taxon>
        <taxon>Fungi</taxon>
        <taxon>Dikarya</taxon>
        <taxon>Ascomycota</taxon>
        <taxon>Pezizomycotina</taxon>
        <taxon>Dothideomycetes</taxon>
        <taxon>Pleosporomycetidae</taxon>
        <taxon>Pleosporales</taxon>
        <taxon>Pleosporineae</taxon>
        <taxon>Phaeosphaeriaceae</taxon>
        <taxon>Ophiobolus</taxon>
    </lineage>
</organism>
<sequence length="768" mass="86996">MEPGNVDIQSKFVNALRTQGKAEYPLSGALPCPYPGHHGRMFQSVDQLFDHAKAEHASQLANFKPGQARERLRDAALKLRKSDPSSDATAGGGSAPDITSLSLDPQKERHSPPLSGRKRPAESEGHGRRGKAASHVEVVDSDYNRNIPNTVVSERTRKLFDPGHTSSPQPAQPQSPSRPLPHRTAPKTQHAQRQPGLIELQRYDSRYPGLLLQPDSRPISQEQLASEVKSIYAGLTMVETKCIHVDRAQAAAAQDNSDPNHKLASDHWQALIALHRTLLHEHHDFFLASQHPSASPALRRLAAKYSMPARMWKHGIHSFLELLRRRLPDSIDYMLAFIYLAYQMMALLYETVPAFEDTWIECLGDLGRYRMAIEDEDIRDRETWAGVARSWYTKAADKNPTVGRLYHHLAILARPNALQQLYYYSRSLTCVKPFPSARESILTLLDPILGRAVATYSHALPIDTNYIKAHALLFERLSLDDFTQAMTEFTNNLDNHIGRVTAKWKEQGVYIAVTNVSGWFDYGIDDNALRQVYLTELFEKVKNSPPSEEQLRTASPADQQDPTPPVIPENELLSKVNELSSQDHFSHARRLTNDTFALVLRRIGDKNVLPHVHIMLSFLTTFASNSYVSHLLADTPWTELVAFLNTLVKTENQIQNQSQAQNVSQPQNIDTLFSTTVFPNDGERSDELPLPEDYLVRGLIWAHDYFPKKWFEREHDEEERYLELASTVKSRMERVLRLGHKLSTYNRWISYDSGSHSFSVVGDTYVKG</sequence>
<dbReference type="Proteomes" id="UP000799424">
    <property type="component" value="Unassembled WGS sequence"/>
</dbReference>